<gene>
    <name evidence="1" type="ORF">BDY19DRAFT_327807</name>
</gene>
<evidence type="ECO:0000313" key="2">
    <source>
        <dbReference type="Proteomes" id="UP001055072"/>
    </source>
</evidence>
<name>A0ACB8TXM9_9APHY</name>
<dbReference type="Proteomes" id="UP001055072">
    <property type="component" value="Unassembled WGS sequence"/>
</dbReference>
<accession>A0ACB8TXM9</accession>
<comment type="caution">
    <text evidence="1">The sequence shown here is derived from an EMBL/GenBank/DDBJ whole genome shotgun (WGS) entry which is preliminary data.</text>
</comment>
<proteinExistence type="predicted"/>
<protein>
    <submittedName>
        <fullName evidence="1">Cysteine proteinase</fullName>
    </submittedName>
</protein>
<reference evidence="1" key="1">
    <citation type="journal article" date="2021" name="Environ. Microbiol.">
        <title>Gene family expansions and transcriptome signatures uncover fungal adaptations to wood decay.</title>
        <authorList>
            <person name="Hage H."/>
            <person name="Miyauchi S."/>
            <person name="Viragh M."/>
            <person name="Drula E."/>
            <person name="Min B."/>
            <person name="Chaduli D."/>
            <person name="Navarro D."/>
            <person name="Favel A."/>
            <person name="Norest M."/>
            <person name="Lesage-Meessen L."/>
            <person name="Balint B."/>
            <person name="Merenyi Z."/>
            <person name="de Eugenio L."/>
            <person name="Morin E."/>
            <person name="Martinez A.T."/>
            <person name="Baldrian P."/>
            <person name="Stursova M."/>
            <person name="Martinez M.J."/>
            <person name="Novotny C."/>
            <person name="Magnuson J.K."/>
            <person name="Spatafora J.W."/>
            <person name="Maurice S."/>
            <person name="Pangilinan J."/>
            <person name="Andreopoulos W."/>
            <person name="LaButti K."/>
            <person name="Hundley H."/>
            <person name="Na H."/>
            <person name="Kuo A."/>
            <person name="Barry K."/>
            <person name="Lipzen A."/>
            <person name="Henrissat B."/>
            <person name="Riley R."/>
            <person name="Ahrendt S."/>
            <person name="Nagy L.G."/>
            <person name="Grigoriev I.V."/>
            <person name="Martin F."/>
            <person name="Rosso M.N."/>
        </authorList>
    </citation>
    <scope>NUCLEOTIDE SEQUENCE</scope>
    <source>
        <strain evidence="1">CBS 384.51</strain>
    </source>
</reference>
<organism evidence="1 2">
    <name type="scientific">Irpex rosettiformis</name>
    <dbReference type="NCBI Taxonomy" id="378272"/>
    <lineage>
        <taxon>Eukaryota</taxon>
        <taxon>Fungi</taxon>
        <taxon>Dikarya</taxon>
        <taxon>Basidiomycota</taxon>
        <taxon>Agaricomycotina</taxon>
        <taxon>Agaricomycetes</taxon>
        <taxon>Polyporales</taxon>
        <taxon>Irpicaceae</taxon>
        <taxon>Irpex</taxon>
    </lineage>
</organism>
<keyword evidence="2" id="KW-1185">Reference proteome</keyword>
<evidence type="ECO:0000313" key="1">
    <source>
        <dbReference type="EMBL" id="KAI0086765.1"/>
    </source>
</evidence>
<dbReference type="EMBL" id="MU274921">
    <property type="protein sequence ID" value="KAI0086765.1"/>
    <property type="molecule type" value="Genomic_DNA"/>
</dbReference>
<sequence>MDVDLNGEGLDLVGGPFAVIESDPAVFTTLIRKLGIRGLEVTEIYDIEPWATDHLKPRGLIFCYPFDDDEGIQNDPDGELSLDPDAENIWYAYQLSNDTCASQAVLNVVLNLTGVDMEGDLRRFSSETTKMDPIMRGLAVTNCTWIREAHNSLARPADIRGAKHTTTKYTLEYSKKQKAAARKEASGPPAKRRKTARVGLPRRQSATDNLQDSYHFIGYVSRDGRVWELDSLHQGGPLEVGEISAEGGSWMDVVRPAIKRRMQNLISGDNENIRFNLLAIVDDRYEKASDELEMLKREKVQLERRLNEVYSDGWSDKVDTDLHDTASSVFQTMVQSQELGPTFAHDFASRKLEQNMSILEMPQRNLIPAWEKCIRAALTAKVVLDEELSGAIRAHTDHTQRTFDYEPFIQAFITKMHSEGLLEPILTGTKEDTSDKSTGKPIRKQKKR</sequence>